<accession>A0A543FSV2</accession>
<sequence>MFNEPPAEPAGHHDPAVVAAIARLSAEFAENVRPAVISRVVVGSRRDLSGAPVPAMPEFVERLARQRLLQSAAR</sequence>
<dbReference type="Gene3D" id="1.10.8.1060">
    <property type="entry name" value="Corynebacterium glutamicum thioredoxin-dependent arsenate reductase, N-terminal domain"/>
    <property type="match status" value="1"/>
</dbReference>
<keyword evidence="2" id="KW-1185">Reference proteome</keyword>
<comment type="caution">
    <text evidence="1">The sequence shown here is derived from an EMBL/GenBank/DDBJ whole genome shotgun (WGS) entry which is preliminary data.</text>
</comment>
<dbReference type="RefSeq" id="WP_142103785.1">
    <property type="nucleotide sequence ID" value="NZ_VFPH01000002.1"/>
</dbReference>
<name>A0A543FSV2_9PSEU</name>
<dbReference type="EMBL" id="VFPH01000002">
    <property type="protein sequence ID" value="TQM36919.1"/>
    <property type="molecule type" value="Genomic_DNA"/>
</dbReference>
<dbReference type="NCBIfam" id="NF046112">
    <property type="entry name" value="MSMEG_6209_Nter"/>
    <property type="match status" value="1"/>
</dbReference>
<protein>
    <submittedName>
        <fullName evidence="1">Uncharacterized protein</fullName>
    </submittedName>
</protein>
<dbReference type="OrthoDB" id="4559189at2"/>
<reference evidence="1 2" key="1">
    <citation type="submission" date="2019-06" db="EMBL/GenBank/DDBJ databases">
        <title>Sequencing the genomes of 1000 actinobacteria strains.</title>
        <authorList>
            <person name="Klenk H.-P."/>
        </authorList>
    </citation>
    <scope>NUCLEOTIDE SEQUENCE [LARGE SCALE GENOMIC DNA]</scope>
    <source>
        <strain evidence="1 2">DSM 45511</strain>
    </source>
</reference>
<evidence type="ECO:0000313" key="2">
    <source>
        <dbReference type="Proteomes" id="UP000319818"/>
    </source>
</evidence>
<organism evidence="1 2">
    <name type="scientific">Pseudonocardia cypriaca</name>
    <dbReference type="NCBI Taxonomy" id="882449"/>
    <lineage>
        <taxon>Bacteria</taxon>
        <taxon>Bacillati</taxon>
        <taxon>Actinomycetota</taxon>
        <taxon>Actinomycetes</taxon>
        <taxon>Pseudonocardiales</taxon>
        <taxon>Pseudonocardiaceae</taxon>
        <taxon>Pseudonocardia</taxon>
    </lineage>
</organism>
<proteinExistence type="predicted"/>
<evidence type="ECO:0000313" key="1">
    <source>
        <dbReference type="EMBL" id="TQM36919.1"/>
    </source>
</evidence>
<dbReference type="Proteomes" id="UP000319818">
    <property type="component" value="Unassembled WGS sequence"/>
</dbReference>
<dbReference type="AlphaFoldDB" id="A0A543FSV2"/>
<gene>
    <name evidence="1" type="ORF">FB388_4111</name>
</gene>